<reference evidence="2" key="1">
    <citation type="submission" date="2020-11" db="EMBL/GenBank/DDBJ databases">
        <authorList>
            <person name="Tran Van P."/>
        </authorList>
    </citation>
    <scope>NUCLEOTIDE SEQUENCE</scope>
</reference>
<feature type="region of interest" description="Disordered" evidence="1">
    <location>
        <begin position="143"/>
        <end position="166"/>
    </location>
</feature>
<evidence type="ECO:0000256" key="1">
    <source>
        <dbReference type="SAM" id="MobiDB-lite"/>
    </source>
</evidence>
<name>A0A7R9D6V0_TIMPO</name>
<organism evidence="2">
    <name type="scientific">Timema poppense</name>
    <name type="common">Walking stick</name>
    <dbReference type="NCBI Taxonomy" id="170557"/>
    <lineage>
        <taxon>Eukaryota</taxon>
        <taxon>Metazoa</taxon>
        <taxon>Ecdysozoa</taxon>
        <taxon>Arthropoda</taxon>
        <taxon>Hexapoda</taxon>
        <taxon>Insecta</taxon>
        <taxon>Pterygota</taxon>
        <taxon>Neoptera</taxon>
        <taxon>Polyneoptera</taxon>
        <taxon>Phasmatodea</taxon>
        <taxon>Timematodea</taxon>
        <taxon>Timematoidea</taxon>
        <taxon>Timematidae</taxon>
        <taxon>Timema</taxon>
    </lineage>
</organism>
<sequence>MLTTEDFKQGGQAVCHGATRDKSLGSSSTSRGCHSSPRKQSLFGLRICEKTVHKQDVSKSGFVFLCLDSDQSEGKLSLSNVVLHVQNYPRLATNETHLGKHCLPRLQLTTPTSAVADARRKTRRGSLPSMLKWRRTSIGRPAVATAPTDGGWVETTPRGEPVPHYS</sequence>
<protein>
    <submittedName>
        <fullName evidence="2">Uncharacterized protein</fullName>
    </submittedName>
</protein>
<feature type="compositionally biased region" description="Low complexity" evidence="1">
    <location>
        <begin position="24"/>
        <end position="35"/>
    </location>
</feature>
<feature type="region of interest" description="Disordered" evidence="1">
    <location>
        <begin position="18"/>
        <end position="38"/>
    </location>
</feature>
<accession>A0A7R9D6V0</accession>
<evidence type="ECO:0000313" key="2">
    <source>
        <dbReference type="EMBL" id="CAD7408257.1"/>
    </source>
</evidence>
<proteinExistence type="predicted"/>
<gene>
    <name evidence="2" type="ORF">TPSB3V08_LOCUS6264</name>
</gene>
<dbReference type="EMBL" id="OD003612">
    <property type="protein sequence ID" value="CAD7408257.1"/>
    <property type="molecule type" value="Genomic_DNA"/>
</dbReference>
<dbReference type="AlphaFoldDB" id="A0A7R9D6V0"/>